<feature type="region of interest" description="Disordered" evidence="10">
    <location>
        <begin position="1"/>
        <end position="64"/>
    </location>
</feature>
<dbReference type="InterPro" id="IPR008250">
    <property type="entry name" value="ATPase_P-typ_transduc_dom_A_sf"/>
</dbReference>
<dbReference type="GO" id="GO:0140358">
    <property type="term" value="F:P-type transmembrane transporter activity"/>
    <property type="evidence" value="ECO:0007669"/>
    <property type="project" value="InterPro"/>
</dbReference>
<dbReference type="GO" id="GO:0005524">
    <property type="term" value="F:ATP binding"/>
    <property type="evidence" value="ECO:0007669"/>
    <property type="project" value="UniProtKB-UniRule"/>
</dbReference>
<dbReference type="AlphaFoldDB" id="A0A915HJ83"/>
<dbReference type="GO" id="GO:0016020">
    <property type="term" value="C:membrane"/>
    <property type="evidence" value="ECO:0007669"/>
    <property type="project" value="UniProtKB-SubCell"/>
</dbReference>
<feature type="transmembrane region" description="Helical" evidence="9">
    <location>
        <begin position="308"/>
        <end position="328"/>
    </location>
</feature>
<feature type="transmembrane region" description="Helical" evidence="9">
    <location>
        <begin position="282"/>
        <end position="302"/>
    </location>
</feature>
<evidence type="ECO:0000256" key="10">
    <source>
        <dbReference type="SAM" id="MobiDB-lite"/>
    </source>
</evidence>
<comment type="catalytic activity">
    <reaction evidence="8 9">
        <text>ATP + H2O = ADP + phosphate + H(+)</text>
        <dbReference type="Rhea" id="RHEA:13065"/>
        <dbReference type="ChEBI" id="CHEBI:15377"/>
        <dbReference type="ChEBI" id="CHEBI:15378"/>
        <dbReference type="ChEBI" id="CHEBI:30616"/>
        <dbReference type="ChEBI" id="CHEBI:43474"/>
        <dbReference type="ChEBI" id="CHEBI:456216"/>
    </reaction>
</comment>
<proteinExistence type="inferred from homology"/>
<evidence type="ECO:0000259" key="12">
    <source>
        <dbReference type="Pfam" id="PF12409"/>
    </source>
</evidence>
<keyword evidence="4 9" id="KW-0547">Nucleotide-binding</keyword>
<dbReference type="InterPro" id="IPR047819">
    <property type="entry name" value="P5A-ATPase_N"/>
</dbReference>
<feature type="compositionally biased region" description="Acidic residues" evidence="10">
    <location>
        <begin position="49"/>
        <end position="58"/>
    </location>
</feature>
<comment type="similarity">
    <text evidence="9">Belongs to the cation transport ATPase (P-type) (TC 3.A.3) family. Type V subfamily.</text>
</comment>
<dbReference type="Gene3D" id="2.70.150.10">
    <property type="entry name" value="Calcium-transporting ATPase, cytoplasmic transduction domain A"/>
    <property type="match status" value="1"/>
</dbReference>
<feature type="domain" description="P5B-type ATPase N-terminal" evidence="12">
    <location>
        <begin position="86"/>
        <end position="194"/>
    </location>
</feature>
<dbReference type="WBParaSite" id="nRc.2.0.1.t01494-RA">
    <property type="protein sequence ID" value="nRc.2.0.1.t01494-RA"/>
    <property type="gene ID" value="nRc.2.0.1.g01494"/>
</dbReference>
<evidence type="ECO:0000256" key="8">
    <source>
        <dbReference type="ARBA" id="ARBA00049360"/>
    </source>
</evidence>
<feature type="compositionally biased region" description="Acidic residues" evidence="10">
    <location>
        <begin position="17"/>
        <end position="28"/>
    </location>
</feature>
<keyword evidence="9" id="KW-0472">Membrane</keyword>
<keyword evidence="13" id="KW-1185">Reference proteome</keyword>
<dbReference type="GO" id="GO:0019829">
    <property type="term" value="F:ATPase-coupled monoatomic cation transmembrane transporter activity"/>
    <property type="evidence" value="ECO:0007669"/>
    <property type="project" value="UniProtKB-UniRule"/>
</dbReference>
<evidence type="ECO:0000256" key="5">
    <source>
        <dbReference type="ARBA" id="ARBA00022840"/>
    </source>
</evidence>
<protein>
    <recommendedName>
        <fullName evidence="9">Cation-transporting ATPase</fullName>
        <ecNumber evidence="9">7.2.2.-</ecNumber>
    </recommendedName>
</protein>
<comment type="subcellular location">
    <subcellularLocation>
        <location evidence="1 9">Membrane</location>
        <topology evidence="1 9">Multi-pass membrane protein</topology>
    </subcellularLocation>
</comment>
<dbReference type="Pfam" id="PF12409">
    <property type="entry name" value="P5-ATPase"/>
    <property type="match status" value="1"/>
</dbReference>
<reference evidence="14" key="1">
    <citation type="submission" date="2022-11" db="UniProtKB">
        <authorList>
            <consortium name="WormBaseParasite"/>
        </authorList>
    </citation>
    <scope>IDENTIFICATION</scope>
</reference>
<keyword evidence="9" id="KW-1133">Transmembrane helix</keyword>
<evidence type="ECO:0000256" key="6">
    <source>
        <dbReference type="ARBA" id="ARBA00022842"/>
    </source>
</evidence>
<dbReference type="SUPFAM" id="SSF81653">
    <property type="entry name" value="Calcium ATPase, transduction domain A"/>
    <property type="match status" value="1"/>
</dbReference>
<dbReference type="Proteomes" id="UP000887565">
    <property type="component" value="Unplaced"/>
</dbReference>
<evidence type="ECO:0000259" key="11">
    <source>
        <dbReference type="Pfam" id="PF00122"/>
    </source>
</evidence>
<dbReference type="PANTHER" id="PTHR45630:SF8">
    <property type="entry name" value="CATION-TRANSPORTING ATPASE"/>
    <property type="match status" value="1"/>
</dbReference>
<evidence type="ECO:0000256" key="2">
    <source>
        <dbReference type="ARBA" id="ARBA00022553"/>
    </source>
</evidence>
<keyword evidence="5 9" id="KW-0067">ATP-binding</keyword>
<dbReference type="Pfam" id="PF00122">
    <property type="entry name" value="E1-E2_ATPase"/>
    <property type="match status" value="1"/>
</dbReference>
<evidence type="ECO:0000256" key="4">
    <source>
        <dbReference type="ARBA" id="ARBA00022741"/>
    </source>
</evidence>
<keyword evidence="3 9" id="KW-0479">Metal-binding</keyword>
<accession>A0A915HJ83</accession>
<evidence type="ECO:0000256" key="7">
    <source>
        <dbReference type="ARBA" id="ARBA00022967"/>
    </source>
</evidence>
<evidence type="ECO:0000256" key="1">
    <source>
        <dbReference type="ARBA" id="ARBA00004141"/>
    </source>
</evidence>
<comment type="caution">
    <text evidence="9">Lacks conserved residue(s) required for the propagation of feature annotation.</text>
</comment>
<dbReference type="InterPro" id="IPR006544">
    <property type="entry name" value="P-type_TPase_V"/>
</dbReference>
<dbReference type="InterPro" id="IPR059000">
    <property type="entry name" value="ATPase_P-type_domA"/>
</dbReference>
<organism evidence="13 14">
    <name type="scientific">Romanomermis culicivorax</name>
    <name type="common">Nematode worm</name>
    <dbReference type="NCBI Taxonomy" id="13658"/>
    <lineage>
        <taxon>Eukaryota</taxon>
        <taxon>Metazoa</taxon>
        <taxon>Ecdysozoa</taxon>
        <taxon>Nematoda</taxon>
        <taxon>Enoplea</taxon>
        <taxon>Dorylaimia</taxon>
        <taxon>Mermithida</taxon>
        <taxon>Mermithoidea</taxon>
        <taxon>Mermithidae</taxon>
        <taxon>Romanomermis</taxon>
    </lineage>
</organism>
<dbReference type="GO" id="GO:0046872">
    <property type="term" value="F:metal ion binding"/>
    <property type="evidence" value="ECO:0007669"/>
    <property type="project" value="UniProtKB-UniRule"/>
</dbReference>
<dbReference type="GO" id="GO:0006874">
    <property type="term" value="P:intracellular calcium ion homeostasis"/>
    <property type="evidence" value="ECO:0007669"/>
    <property type="project" value="TreeGrafter"/>
</dbReference>
<keyword evidence="6 9" id="KW-0460">Magnesium</keyword>
<dbReference type="GO" id="GO:0015203">
    <property type="term" value="F:polyamine transmembrane transporter activity"/>
    <property type="evidence" value="ECO:0007669"/>
    <property type="project" value="TreeGrafter"/>
</dbReference>
<keyword evidence="7 9" id="KW-1278">Translocase</keyword>
<evidence type="ECO:0000256" key="3">
    <source>
        <dbReference type="ARBA" id="ARBA00022723"/>
    </source>
</evidence>
<name>A0A915HJ83_ROMCU</name>
<dbReference type="InterPro" id="IPR023298">
    <property type="entry name" value="ATPase_P-typ_TM_dom_sf"/>
</dbReference>
<dbReference type="EC" id="7.2.2.-" evidence="9"/>
<keyword evidence="9" id="KW-0812">Transmembrane</keyword>
<feature type="domain" description="P-type ATPase A" evidence="11">
    <location>
        <begin position="345"/>
        <end position="438"/>
    </location>
</feature>
<evidence type="ECO:0000313" key="13">
    <source>
        <dbReference type="Proteomes" id="UP000887565"/>
    </source>
</evidence>
<evidence type="ECO:0000256" key="9">
    <source>
        <dbReference type="RuleBase" id="RU362082"/>
    </source>
</evidence>
<sequence>MQNFRRHTWHFSSKNDDDGEADGDDETELSNLLTFSSREREDISASAEPGEEEEEGDSMESSRDHNGFYSRHWAKIQITDDDSRDFIQICGYKINWMKNFLCKLFYFLTLGLLRLLFHWKPEWHVKATCDQCSLKMADQVFIRDSNQETYLRKIFQLINPLNVKNGLNLILSDGSDVNLHTIRYFTLKKMKFLWYPAPLSSELPVNEGFHRMLDLDQNLPLSLYHRLASGWENFDLLDDIKVKSRAVIHGANEVMVKLVPIHMLLFKEKTDYMKGNLSKNKFFDGIVLSPFYCFQAFSVTVWYCELYYIYATIIILISLVSITLNIYLTRKNQRTLHEMMYSIDNVKVLRNDSSTKNPTVKEISSKELVVGDILLIPGDGCIMECDAVLISGSCVVDESMLTGESTPCTKVPLPNDETQFYSTKQHQSHTLFCGTKILLAKSDFTKNEKELCEDCTTGTPCCGYRSCNMSCCNCGGGCRGGNIKEVEKQHAYVETSETFRYWS</sequence>
<keyword evidence="2" id="KW-0597">Phosphoprotein</keyword>
<dbReference type="SUPFAM" id="SSF81665">
    <property type="entry name" value="Calcium ATPase, transmembrane domain M"/>
    <property type="match status" value="1"/>
</dbReference>
<dbReference type="PANTHER" id="PTHR45630">
    <property type="entry name" value="CATION-TRANSPORTING ATPASE-RELATED"/>
    <property type="match status" value="1"/>
</dbReference>
<evidence type="ECO:0000313" key="14">
    <source>
        <dbReference type="WBParaSite" id="nRc.2.0.1.t01494-RA"/>
    </source>
</evidence>